<evidence type="ECO:0000256" key="4">
    <source>
        <dbReference type="SAM" id="MobiDB-lite"/>
    </source>
</evidence>
<comment type="subcellular location">
    <subcellularLocation>
        <location evidence="1">Cytoplasm</location>
    </subcellularLocation>
</comment>
<feature type="domain" description="Scaffolding anchor of CK1" evidence="5">
    <location>
        <begin position="19"/>
        <end position="294"/>
    </location>
</feature>
<gene>
    <name evidence="6" type="ORF">NDU88_003232</name>
</gene>
<dbReference type="InterPro" id="IPR050944">
    <property type="entry name" value="FAM83"/>
</dbReference>
<dbReference type="InterPro" id="IPR012461">
    <property type="entry name" value="SACK1"/>
</dbReference>
<dbReference type="GO" id="GO:0019901">
    <property type="term" value="F:protein kinase binding"/>
    <property type="evidence" value="ECO:0007669"/>
    <property type="project" value="TreeGrafter"/>
</dbReference>
<protein>
    <recommendedName>
        <fullName evidence="5">Scaffolding anchor of CK1 domain-containing protein</fullName>
    </recommendedName>
</protein>
<dbReference type="PANTHER" id="PTHR16181">
    <property type="entry name" value="PROTEIN FAM83A-RELATED"/>
    <property type="match status" value="1"/>
</dbReference>
<comment type="similarity">
    <text evidence="2">Belongs to the FAM83 family.</text>
</comment>
<sequence length="437" mass="49246">MNRSKHIGKIRKRLEEAKNQWSRLAKVDFSHNESARLATDALLDEGVEAYRRTLQEEGEVDFLSPVEATFITEHARDPCCGEGPGGEEDARGAADDRSVGTRYPMNNSEKGSEPALLHQYGADEKPYLKDRSATTVYFQGDKANSLREIVRRCIHRTTQALAIIMDEFTDAEIFCDVLEAANKRNVVVYLLLDLSNIKLFTDMCDKLQIKDIHLKNMSIRSVAGEVYCAKSGKKFSGRIQEKFMISDWRCVLSGSYSFTWLSGQVHRNIMSKFCGHAVELFDEEFRYLYSASKPVMGLKPITPRIPVLLRENSVAKSTMSESSTPESTNTTSEPLSSSSSTHSTSQTKQPPRSPVYTSPIANPPFQRVNSFHGYTITSPGTPNSMQTQYYQRTLLTNSPSSFFTNGNLYRPGRNRLEDNYGSRFTQNWGPFTRPTVT</sequence>
<name>A0AAV7V1U5_PLEWA</name>
<dbReference type="PANTHER" id="PTHR16181:SF29">
    <property type="entry name" value="PROTEIN FAM83A-RELATED"/>
    <property type="match status" value="1"/>
</dbReference>
<feature type="compositionally biased region" description="Basic and acidic residues" evidence="4">
    <location>
        <begin position="88"/>
        <end position="99"/>
    </location>
</feature>
<evidence type="ECO:0000313" key="7">
    <source>
        <dbReference type="Proteomes" id="UP001066276"/>
    </source>
</evidence>
<dbReference type="FunFam" id="3.30.870.10:FF:000004">
    <property type="entry name" value="protein FAM83H isoform X2"/>
    <property type="match status" value="1"/>
</dbReference>
<dbReference type="AlphaFoldDB" id="A0AAV7V1U5"/>
<feature type="region of interest" description="Disordered" evidence="4">
    <location>
        <begin position="76"/>
        <end position="115"/>
    </location>
</feature>
<dbReference type="GO" id="GO:0005737">
    <property type="term" value="C:cytoplasm"/>
    <property type="evidence" value="ECO:0007669"/>
    <property type="project" value="UniProtKB-SubCell"/>
</dbReference>
<evidence type="ECO:0000256" key="2">
    <source>
        <dbReference type="ARBA" id="ARBA00006937"/>
    </source>
</evidence>
<organism evidence="6 7">
    <name type="scientific">Pleurodeles waltl</name>
    <name type="common">Iberian ribbed newt</name>
    <dbReference type="NCBI Taxonomy" id="8319"/>
    <lineage>
        <taxon>Eukaryota</taxon>
        <taxon>Metazoa</taxon>
        <taxon>Chordata</taxon>
        <taxon>Craniata</taxon>
        <taxon>Vertebrata</taxon>
        <taxon>Euteleostomi</taxon>
        <taxon>Amphibia</taxon>
        <taxon>Batrachia</taxon>
        <taxon>Caudata</taxon>
        <taxon>Salamandroidea</taxon>
        <taxon>Salamandridae</taxon>
        <taxon>Pleurodelinae</taxon>
        <taxon>Pleurodeles</taxon>
    </lineage>
</organism>
<dbReference type="SUPFAM" id="SSF56024">
    <property type="entry name" value="Phospholipase D/nuclease"/>
    <property type="match status" value="1"/>
</dbReference>
<keyword evidence="3" id="KW-0963">Cytoplasm</keyword>
<comment type="caution">
    <text evidence="6">The sequence shown here is derived from an EMBL/GenBank/DDBJ whole genome shotgun (WGS) entry which is preliminary data.</text>
</comment>
<accession>A0AAV7V1U5</accession>
<proteinExistence type="inferred from homology"/>
<feature type="region of interest" description="Disordered" evidence="4">
    <location>
        <begin position="316"/>
        <end position="362"/>
    </location>
</feature>
<evidence type="ECO:0000313" key="6">
    <source>
        <dbReference type="EMBL" id="KAJ1193937.1"/>
    </source>
</evidence>
<dbReference type="GO" id="GO:0007173">
    <property type="term" value="P:epidermal growth factor receptor signaling pathway"/>
    <property type="evidence" value="ECO:0007669"/>
    <property type="project" value="TreeGrafter"/>
</dbReference>
<dbReference type="Gene3D" id="3.30.870.10">
    <property type="entry name" value="Endonuclease Chain A"/>
    <property type="match status" value="1"/>
</dbReference>
<feature type="compositionally biased region" description="Low complexity" evidence="4">
    <location>
        <begin position="317"/>
        <end position="347"/>
    </location>
</feature>
<reference evidence="6" key="1">
    <citation type="journal article" date="2022" name="bioRxiv">
        <title>Sequencing and chromosome-scale assembly of the giantPleurodeles waltlgenome.</title>
        <authorList>
            <person name="Brown T."/>
            <person name="Elewa A."/>
            <person name="Iarovenko S."/>
            <person name="Subramanian E."/>
            <person name="Araus A.J."/>
            <person name="Petzold A."/>
            <person name="Susuki M."/>
            <person name="Suzuki K.-i.T."/>
            <person name="Hayashi T."/>
            <person name="Toyoda A."/>
            <person name="Oliveira C."/>
            <person name="Osipova E."/>
            <person name="Leigh N.D."/>
            <person name="Simon A."/>
            <person name="Yun M.H."/>
        </authorList>
    </citation>
    <scope>NUCLEOTIDE SEQUENCE</scope>
    <source>
        <strain evidence="6">20211129_DDA</strain>
        <tissue evidence="6">Liver</tissue>
    </source>
</reference>
<dbReference type="Proteomes" id="UP001066276">
    <property type="component" value="Chromosome 2_2"/>
</dbReference>
<keyword evidence="7" id="KW-1185">Reference proteome</keyword>
<dbReference type="EMBL" id="JANPWB010000004">
    <property type="protein sequence ID" value="KAJ1193937.1"/>
    <property type="molecule type" value="Genomic_DNA"/>
</dbReference>
<evidence type="ECO:0000256" key="3">
    <source>
        <dbReference type="ARBA" id="ARBA00022490"/>
    </source>
</evidence>
<dbReference type="Pfam" id="PF07894">
    <property type="entry name" value="SACK1"/>
    <property type="match status" value="1"/>
</dbReference>
<evidence type="ECO:0000259" key="5">
    <source>
        <dbReference type="Pfam" id="PF07894"/>
    </source>
</evidence>
<evidence type="ECO:0000256" key="1">
    <source>
        <dbReference type="ARBA" id="ARBA00004496"/>
    </source>
</evidence>